<sequence length="540" mass="62116">MRLDAAEFDLCLGPSDGDIDEIFEIPMIDLGAHRRYIHSSTKLTEWLGITLAPDTCGPSRQHSTVQKRDPKCRFIYLYGESSRDKLKITRQSLCEILSYHGVMPVYLDFMLVFGGQTDARDLRFSGFREQICLRNSTTGHAAPELGRSGSLFQLCYNLKGVQSRKTSDENIRLHVWTIRDAAIYHQFDVKYGTTLWIVTKGGRDILDRFLELSGRPEDSMYHDYIACFRSTLVTHLLYCHWSTEDWRWYIVWLERMIDLESGMAVYGLRIPGCAYREYEPWDIQDLQHWQDRTNAAVMVLQSNAKIVRVLHGFYTRLISREDFPSDLHMACKDDLHAFFSQLDEILGDFDMQITRAKLLATTINDRKELVVQHLHSQASERTEQLNKNLEREAIVMRIITSVTLLYLPATFVSTFFSTDVIKYQDQNQDSANYKNGSFSSLALKRWLQVTIPLTFVTLLGAWSTYRSYNTTVERFPFSERLKRLVPGLAASPTDSRSTRGMAQGDSHPNSGSDAIRKEPLLVQPRSPTHQSEIACFSYVS</sequence>
<evidence type="ECO:0000313" key="4">
    <source>
        <dbReference type="Proteomes" id="UP000054337"/>
    </source>
</evidence>
<proteinExistence type="predicted"/>
<reference evidence="3 4" key="1">
    <citation type="journal article" date="2013" name="PLoS Genet.">
        <title>Comparative genome structure, secondary metabolite, and effector coding capacity across Cochliobolus pathogens.</title>
        <authorList>
            <person name="Condon B.J."/>
            <person name="Leng Y."/>
            <person name="Wu D."/>
            <person name="Bushley K.E."/>
            <person name="Ohm R.A."/>
            <person name="Otillar R."/>
            <person name="Martin J."/>
            <person name="Schackwitz W."/>
            <person name="Grimwood J."/>
            <person name="MohdZainudin N."/>
            <person name="Xue C."/>
            <person name="Wang R."/>
            <person name="Manning V.A."/>
            <person name="Dhillon B."/>
            <person name="Tu Z.J."/>
            <person name="Steffenson B.J."/>
            <person name="Salamov A."/>
            <person name="Sun H."/>
            <person name="Lowry S."/>
            <person name="LaButti K."/>
            <person name="Han J."/>
            <person name="Copeland A."/>
            <person name="Lindquist E."/>
            <person name="Barry K."/>
            <person name="Schmutz J."/>
            <person name="Baker S.E."/>
            <person name="Ciuffetti L.M."/>
            <person name="Grigoriev I.V."/>
            <person name="Zhong S."/>
            <person name="Turgeon B.G."/>
        </authorList>
    </citation>
    <scope>NUCLEOTIDE SEQUENCE [LARGE SCALE GENOMIC DNA]</scope>
    <source>
        <strain evidence="3 4">FI3</strain>
    </source>
</reference>
<dbReference type="InterPro" id="IPR058257">
    <property type="entry name" value="CorA-like_dom"/>
</dbReference>
<evidence type="ECO:0000313" key="3">
    <source>
        <dbReference type="EMBL" id="EUN30329.1"/>
    </source>
</evidence>
<dbReference type="OrthoDB" id="5396681at2759"/>
<dbReference type="Pfam" id="PF26616">
    <property type="entry name" value="CorA-like"/>
    <property type="match status" value="1"/>
</dbReference>
<dbReference type="EMBL" id="KI968706">
    <property type="protein sequence ID" value="EUN30329.1"/>
    <property type="molecule type" value="Genomic_DNA"/>
</dbReference>
<feature type="compositionally biased region" description="Polar residues" evidence="1">
    <location>
        <begin position="492"/>
        <end position="512"/>
    </location>
</feature>
<dbReference type="AlphaFoldDB" id="W7ET47"/>
<keyword evidence="4" id="KW-1185">Reference proteome</keyword>
<dbReference type="HOGENOM" id="CLU_025521_1_0_1"/>
<organism evidence="3 4">
    <name type="scientific">Bipolaris victoriae (strain FI3)</name>
    <name type="common">Victoria blight of oats agent</name>
    <name type="synonym">Cochliobolus victoriae</name>
    <dbReference type="NCBI Taxonomy" id="930091"/>
    <lineage>
        <taxon>Eukaryota</taxon>
        <taxon>Fungi</taxon>
        <taxon>Dikarya</taxon>
        <taxon>Ascomycota</taxon>
        <taxon>Pezizomycotina</taxon>
        <taxon>Dothideomycetes</taxon>
        <taxon>Pleosporomycetidae</taxon>
        <taxon>Pleosporales</taxon>
        <taxon>Pleosporineae</taxon>
        <taxon>Pleosporaceae</taxon>
        <taxon>Bipolaris</taxon>
    </lineage>
</organism>
<evidence type="ECO:0000259" key="2">
    <source>
        <dbReference type="Pfam" id="PF26616"/>
    </source>
</evidence>
<dbReference type="GeneID" id="26253188"/>
<dbReference type="RefSeq" id="XP_014559872.1">
    <property type="nucleotide sequence ID" value="XM_014704386.1"/>
</dbReference>
<name>W7ET47_BIPV3</name>
<feature type="region of interest" description="Disordered" evidence="1">
    <location>
        <begin position="489"/>
        <end position="514"/>
    </location>
</feature>
<dbReference type="Proteomes" id="UP000054337">
    <property type="component" value="Unassembled WGS sequence"/>
</dbReference>
<feature type="domain" description="CorA-like transporter" evidence="2">
    <location>
        <begin position="32"/>
        <end position="260"/>
    </location>
</feature>
<protein>
    <recommendedName>
        <fullName evidence="2">CorA-like transporter domain-containing protein</fullName>
    </recommendedName>
</protein>
<accession>W7ET47</accession>
<gene>
    <name evidence="3" type="ORF">COCVIDRAFT_23857</name>
</gene>
<evidence type="ECO:0000256" key="1">
    <source>
        <dbReference type="SAM" id="MobiDB-lite"/>
    </source>
</evidence>
<dbReference type="Gene3D" id="1.20.58.340">
    <property type="entry name" value="Magnesium transport protein CorA, transmembrane region"/>
    <property type="match status" value="1"/>
</dbReference>